<sequence>MKTVTGETFSEQICKLNRSVDFLRTNLTGGDMVTDEVVVKFHVLRAFMEHGVGGNVKSLLIITIKDCGTCAGDTHMPEKCAKPDNFTNSAGHGAVLSLSRRSRDNRLLLGPPRNRGTTKGDKVTRSRPTSGLTAALVGITMSCQVKRATRREKNALTWCILEVTKNTLSTSHMRRRRRMNIAAEDINCIDNIWARDCEVL</sequence>
<dbReference type="Proteomes" id="UP001497516">
    <property type="component" value="Chromosome 4"/>
</dbReference>
<name>A0AAV2EBB6_9ROSI</name>
<evidence type="ECO:0000313" key="1">
    <source>
        <dbReference type="EMBL" id="CAL1383251.1"/>
    </source>
</evidence>
<dbReference type="EMBL" id="OZ034817">
    <property type="protein sequence ID" value="CAL1383251.1"/>
    <property type="molecule type" value="Genomic_DNA"/>
</dbReference>
<keyword evidence="2" id="KW-1185">Reference proteome</keyword>
<gene>
    <name evidence="1" type="ORF">LTRI10_LOCUS24536</name>
</gene>
<evidence type="ECO:0000313" key="2">
    <source>
        <dbReference type="Proteomes" id="UP001497516"/>
    </source>
</evidence>
<reference evidence="1 2" key="1">
    <citation type="submission" date="2024-04" db="EMBL/GenBank/DDBJ databases">
        <authorList>
            <person name="Fracassetti M."/>
        </authorList>
    </citation>
    <scope>NUCLEOTIDE SEQUENCE [LARGE SCALE GENOMIC DNA]</scope>
</reference>
<proteinExistence type="predicted"/>
<protein>
    <submittedName>
        <fullName evidence="1">Uncharacterized protein</fullName>
    </submittedName>
</protein>
<accession>A0AAV2EBB6</accession>
<dbReference type="AlphaFoldDB" id="A0AAV2EBB6"/>
<organism evidence="1 2">
    <name type="scientific">Linum trigynum</name>
    <dbReference type="NCBI Taxonomy" id="586398"/>
    <lineage>
        <taxon>Eukaryota</taxon>
        <taxon>Viridiplantae</taxon>
        <taxon>Streptophyta</taxon>
        <taxon>Embryophyta</taxon>
        <taxon>Tracheophyta</taxon>
        <taxon>Spermatophyta</taxon>
        <taxon>Magnoliopsida</taxon>
        <taxon>eudicotyledons</taxon>
        <taxon>Gunneridae</taxon>
        <taxon>Pentapetalae</taxon>
        <taxon>rosids</taxon>
        <taxon>fabids</taxon>
        <taxon>Malpighiales</taxon>
        <taxon>Linaceae</taxon>
        <taxon>Linum</taxon>
    </lineage>
</organism>